<organism evidence="2 3">
    <name type="scientific">Rhizophagus irregularis</name>
    <dbReference type="NCBI Taxonomy" id="588596"/>
    <lineage>
        <taxon>Eukaryota</taxon>
        <taxon>Fungi</taxon>
        <taxon>Fungi incertae sedis</taxon>
        <taxon>Mucoromycota</taxon>
        <taxon>Glomeromycotina</taxon>
        <taxon>Glomeromycetes</taxon>
        <taxon>Glomerales</taxon>
        <taxon>Glomeraceae</taxon>
        <taxon>Rhizophagus</taxon>
    </lineage>
</organism>
<protein>
    <submittedName>
        <fullName evidence="2">Uncharacterized protein</fullName>
    </submittedName>
</protein>
<dbReference type="AlphaFoldDB" id="A0A2N1MBS1"/>
<evidence type="ECO:0000313" key="3">
    <source>
        <dbReference type="Proteomes" id="UP000233469"/>
    </source>
</evidence>
<dbReference type="Proteomes" id="UP000233469">
    <property type="component" value="Unassembled WGS sequence"/>
</dbReference>
<sequence>NNNSQTANIANSESIIGESSYHKTNKSAESNFPPQVSPAVANKSDELNTPPVANKNNELNSPPQALPIANKSTDNESTKLNSSIQALPVVVPEKVSVDSKITYIEISRKSIWCKSVYSSRNTNFKNENTSEITSISFRSIRSTGQNSPFWQNFKLLNIGRNSV</sequence>
<evidence type="ECO:0000313" key="2">
    <source>
        <dbReference type="EMBL" id="PKK59080.1"/>
    </source>
</evidence>
<feature type="region of interest" description="Disordered" evidence="1">
    <location>
        <begin position="1"/>
        <end position="79"/>
    </location>
</feature>
<name>A0A2N1MBS1_9GLOM</name>
<dbReference type="VEuPathDB" id="FungiDB:RhiirA1_469088"/>
<gene>
    <name evidence="2" type="ORF">RhiirC2_795349</name>
</gene>
<feature type="non-terminal residue" evidence="2">
    <location>
        <position position="1"/>
    </location>
</feature>
<dbReference type="EMBL" id="LLXL01003232">
    <property type="protein sequence ID" value="PKK59080.1"/>
    <property type="molecule type" value="Genomic_DNA"/>
</dbReference>
<accession>A0A2N1MBS1</accession>
<reference evidence="2 3" key="2">
    <citation type="submission" date="2017-10" db="EMBL/GenBank/DDBJ databases">
        <title>Extensive intraspecific genome diversity in a model arbuscular mycorrhizal fungus.</title>
        <authorList>
            <person name="Chen E.C.H."/>
            <person name="Morin E."/>
            <person name="Baudet D."/>
            <person name="Noel J."/>
            <person name="Ndikumana S."/>
            <person name="Charron P."/>
            <person name="St-Onge C."/>
            <person name="Giorgi J."/>
            <person name="Grigoriev I.V."/>
            <person name="Roux C."/>
            <person name="Martin F.M."/>
            <person name="Corradi N."/>
        </authorList>
    </citation>
    <scope>NUCLEOTIDE SEQUENCE [LARGE SCALE GENOMIC DNA]</scope>
    <source>
        <strain evidence="2 3">C2</strain>
    </source>
</reference>
<feature type="compositionally biased region" description="Polar residues" evidence="1">
    <location>
        <begin position="1"/>
        <end position="14"/>
    </location>
</feature>
<reference evidence="2 3" key="1">
    <citation type="submission" date="2016-04" db="EMBL/GenBank/DDBJ databases">
        <title>Genome analyses suggest a sexual origin of heterokaryosis in a supposedly ancient asexual fungus.</title>
        <authorList>
            <person name="Ropars J."/>
            <person name="Sedzielewska K."/>
            <person name="Noel J."/>
            <person name="Charron P."/>
            <person name="Farinelli L."/>
            <person name="Marton T."/>
            <person name="Kruger M."/>
            <person name="Pelin A."/>
            <person name="Brachmann A."/>
            <person name="Corradi N."/>
        </authorList>
    </citation>
    <scope>NUCLEOTIDE SEQUENCE [LARGE SCALE GENOMIC DNA]</scope>
    <source>
        <strain evidence="2 3">C2</strain>
    </source>
</reference>
<evidence type="ECO:0000256" key="1">
    <source>
        <dbReference type="SAM" id="MobiDB-lite"/>
    </source>
</evidence>
<proteinExistence type="predicted"/>
<feature type="compositionally biased region" description="Polar residues" evidence="1">
    <location>
        <begin position="54"/>
        <end position="63"/>
    </location>
</feature>
<dbReference type="VEuPathDB" id="FungiDB:RhiirFUN_013604"/>
<comment type="caution">
    <text evidence="2">The sequence shown here is derived from an EMBL/GenBank/DDBJ whole genome shotgun (WGS) entry which is preliminary data.</text>
</comment>